<feature type="transmembrane region" description="Helical" evidence="5">
    <location>
        <begin position="73"/>
        <end position="90"/>
    </location>
</feature>
<comment type="caution">
    <text evidence="6">The sequence shown here is derived from an EMBL/GenBank/DDBJ whole genome shotgun (WGS) entry which is preliminary data.</text>
</comment>
<keyword evidence="4 5" id="KW-0472">Membrane</keyword>
<name>A0A0A2M3H1_9FLAO</name>
<proteinExistence type="predicted"/>
<dbReference type="Proteomes" id="UP000030121">
    <property type="component" value="Unassembled WGS sequence"/>
</dbReference>
<evidence type="ECO:0000256" key="4">
    <source>
        <dbReference type="ARBA" id="ARBA00023136"/>
    </source>
</evidence>
<dbReference type="STRING" id="1121899.GCA_000430025_01230"/>
<gene>
    <name evidence="6" type="ORF">Q764_13250</name>
</gene>
<keyword evidence="7" id="KW-1185">Reference proteome</keyword>
<dbReference type="OrthoDB" id="8161897at2"/>
<feature type="transmembrane region" description="Helical" evidence="5">
    <location>
        <begin position="96"/>
        <end position="115"/>
    </location>
</feature>
<evidence type="ECO:0000313" key="7">
    <source>
        <dbReference type="Proteomes" id="UP000030121"/>
    </source>
</evidence>
<comment type="subcellular location">
    <subcellularLocation>
        <location evidence="1">Membrane</location>
        <topology evidence="1">Multi-pass membrane protein</topology>
    </subcellularLocation>
</comment>
<protein>
    <submittedName>
        <fullName evidence="6">DoxX family protein</fullName>
    </submittedName>
</protein>
<dbReference type="eggNOG" id="ENOG5032VY2">
    <property type="taxonomic scope" value="Bacteria"/>
</dbReference>
<feature type="transmembrane region" description="Helical" evidence="5">
    <location>
        <begin position="7"/>
        <end position="28"/>
    </location>
</feature>
<organism evidence="6 7">
    <name type="scientific">Flavobacterium suncheonense GH29-5 = DSM 17707</name>
    <dbReference type="NCBI Taxonomy" id="1121899"/>
    <lineage>
        <taxon>Bacteria</taxon>
        <taxon>Pseudomonadati</taxon>
        <taxon>Bacteroidota</taxon>
        <taxon>Flavobacteriia</taxon>
        <taxon>Flavobacteriales</taxon>
        <taxon>Flavobacteriaceae</taxon>
        <taxon>Flavobacterium</taxon>
    </lineage>
</organism>
<reference evidence="6 7" key="1">
    <citation type="submission" date="2013-09" db="EMBL/GenBank/DDBJ databases">
        <authorList>
            <person name="Zeng Z."/>
            <person name="Chen C."/>
        </authorList>
    </citation>
    <scope>NUCLEOTIDE SEQUENCE [LARGE SCALE GENOMIC DNA]</scope>
    <source>
        <strain evidence="6 7">GH29-5</strain>
    </source>
</reference>
<accession>A0A0A2M3H1</accession>
<feature type="transmembrane region" description="Helical" evidence="5">
    <location>
        <begin position="48"/>
        <end position="66"/>
    </location>
</feature>
<keyword evidence="2 5" id="KW-0812">Transmembrane</keyword>
<evidence type="ECO:0000256" key="5">
    <source>
        <dbReference type="SAM" id="Phobius"/>
    </source>
</evidence>
<dbReference type="EMBL" id="JRLW01000021">
    <property type="protein sequence ID" value="KGO87152.1"/>
    <property type="molecule type" value="Genomic_DNA"/>
</dbReference>
<dbReference type="RefSeq" id="WP_026981462.1">
    <property type="nucleotide sequence ID" value="NZ_JRLW01000021.1"/>
</dbReference>
<evidence type="ECO:0000256" key="3">
    <source>
        <dbReference type="ARBA" id="ARBA00022989"/>
    </source>
</evidence>
<dbReference type="InterPro" id="IPR032808">
    <property type="entry name" value="DoxX"/>
</dbReference>
<evidence type="ECO:0000256" key="1">
    <source>
        <dbReference type="ARBA" id="ARBA00004141"/>
    </source>
</evidence>
<evidence type="ECO:0000256" key="2">
    <source>
        <dbReference type="ARBA" id="ARBA00022692"/>
    </source>
</evidence>
<keyword evidence="3 5" id="KW-1133">Transmembrane helix</keyword>
<sequence>MKIATIIVRVLIGALLLFASVSFFLKLFPTPELTGDLKTFNEGMAASGYLMNLVKSLELLCGLAFVSGFFVRLANLVLLPISVNIIMVHLCLDPANIGMGALVFLGNIFLIYRYWNDYKAIFKP</sequence>
<dbReference type="GO" id="GO:0016020">
    <property type="term" value="C:membrane"/>
    <property type="evidence" value="ECO:0007669"/>
    <property type="project" value="UniProtKB-SubCell"/>
</dbReference>
<dbReference type="AlphaFoldDB" id="A0A0A2M3H1"/>
<evidence type="ECO:0000313" key="6">
    <source>
        <dbReference type="EMBL" id="KGO87152.1"/>
    </source>
</evidence>
<dbReference type="Pfam" id="PF07681">
    <property type="entry name" value="DoxX"/>
    <property type="match status" value="1"/>
</dbReference>